<sequence>MRRIIEIVPARPGWYARWCTAPGTTCSYPVTVWALVEDTDEVSREVVGVDSVGQWPGADDNEAGVDFVRYLFHAPDEGQPADAFHAGRSTSGSGVPQALLEPAITT</sequence>
<evidence type="ECO:0000313" key="3">
    <source>
        <dbReference type="Proteomes" id="UP000578819"/>
    </source>
</evidence>
<dbReference type="Proteomes" id="UP000578819">
    <property type="component" value="Unassembled WGS sequence"/>
</dbReference>
<dbReference type="RefSeq" id="WP_246446795.1">
    <property type="nucleotide sequence ID" value="NZ_JACHJW010000001.1"/>
</dbReference>
<dbReference type="AlphaFoldDB" id="A0A7W7SZC7"/>
<keyword evidence="3" id="KW-1185">Reference proteome</keyword>
<proteinExistence type="predicted"/>
<comment type="caution">
    <text evidence="2">The sequence shown here is derived from an EMBL/GenBank/DDBJ whole genome shotgun (WGS) entry which is preliminary data.</text>
</comment>
<protein>
    <submittedName>
        <fullName evidence="2">Uncharacterized protein</fullName>
    </submittedName>
</protein>
<name>A0A7W7SZC7_9ACTN</name>
<accession>A0A7W7SZC7</accession>
<evidence type="ECO:0000256" key="1">
    <source>
        <dbReference type="SAM" id="MobiDB-lite"/>
    </source>
</evidence>
<reference evidence="2 3" key="1">
    <citation type="submission" date="2020-08" db="EMBL/GenBank/DDBJ databases">
        <title>Sequencing the genomes of 1000 actinobacteria strains.</title>
        <authorList>
            <person name="Klenk H.-P."/>
        </authorList>
    </citation>
    <scope>NUCLEOTIDE SEQUENCE [LARGE SCALE GENOMIC DNA]</scope>
    <source>
        <strain evidence="2 3">DSM 45886</strain>
    </source>
</reference>
<gene>
    <name evidence="2" type="ORF">FHR38_006148</name>
</gene>
<organism evidence="2 3">
    <name type="scientific">Micromonospora polyrhachis</name>
    <dbReference type="NCBI Taxonomy" id="1282883"/>
    <lineage>
        <taxon>Bacteria</taxon>
        <taxon>Bacillati</taxon>
        <taxon>Actinomycetota</taxon>
        <taxon>Actinomycetes</taxon>
        <taxon>Micromonosporales</taxon>
        <taxon>Micromonosporaceae</taxon>
        <taxon>Micromonospora</taxon>
    </lineage>
</organism>
<dbReference type="EMBL" id="JACHJW010000001">
    <property type="protein sequence ID" value="MBB4962415.1"/>
    <property type="molecule type" value="Genomic_DNA"/>
</dbReference>
<evidence type="ECO:0000313" key="2">
    <source>
        <dbReference type="EMBL" id="MBB4962415.1"/>
    </source>
</evidence>
<feature type="region of interest" description="Disordered" evidence="1">
    <location>
        <begin position="81"/>
        <end position="106"/>
    </location>
</feature>